<proteinExistence type="predicted"/>
<dbReference type="HOGENOM" id="CLU_016532_0_0_5"/>
<dbReference type="AlphaFoldDB" id="A7HP77"/>
<dbReference type="OrthoDB" id="8437795at2"/>
<keyword evidence="3" id="KW-1185">Reference proteome</keyword>
<evidence type="ECO:0000313" key="2">
    <source>
        <dbReference type="EMBL" id="ABS61710.1"/>
    </source>
</evidence>
<organism evidence="2 3">
    <name type="scientific">Parvibaculum lavamentivorans (strain DS-1 / DSM 13023 / NCIMB 13966)</name>
    <dbReference type="NCBI Taxonomy" id="402881"/>
    <lineage>
        <taxon>Bacteria</taxon>
        <taxon>Pseudomonadati</taxon>
        <taxon>Pseudomonadota</taxon>
        <taxon>Alphaproteobacteria</taxon>
        <taxon>Hyphomicrobiales</taxon>
        <taxon>Parvibaculaceae</taxon>
        <taxon>Parvibaculum</taxon>
    </lineage>
</organism>
<dbReference type="eggNOG" id="COG3203">
    <property type="taxonomic scope" value="Bacteria"/>
</dbReference>
<dbReference type="STRING" id="402881.Plav_0087"/>
<dbReference type="Pfam" id="PF06980">
    <property type="entry name" value="DUF1302"/>
    <property type="match status" value="1"/>
</dbReference>
<dbReference type="InterPro" id="IPR010727">
    <property type="entry name" value="DUF1302"/>
</dbReference>
<protein>
    <recommendedName>
        <fullName evidence="4">DUF1302 domain-containing protein</fullName>
    </recommendedName>
</protein>
<dbReference type="EMBL" id="CP000774">
    <property type="protein sequence ID" value="ABS61710.1"/>
    <property type="molecule type" value="Genomic_DNA"/>
</dbReference>
<feature type="chain" id="PRO_5002710355" description="DUF1302 domain-containing protein" evidence="1">
    <location>
        <begin position="25"/>
        <end position="665"/>
    </location>
</feature>
<evidence type="ECO:0000313" key="3">
    <source>
        <dbReference type="Proteomes" id="UP000006377"/>
    </source>
</evidence>
<dbReference type="RefSeq" id="WP_011995001.1">
    <property type="nucleotide sequence ID" value="NC_009719.1"/>
</dbReference>
<evidence type="ECO:0008006" key="4">
    <source>
        <dbReference type="Google" id="ProtNLM"/>
    </source>
</evidence>
<accession>A7HP77</accession>
<feature type="signal peptide" evidence="1">
    <location>
        <begin position="1"/>
        <end position="24"/>
    </location>
</feature>
<sequence>MKFRILPPLVTLALFFAMSASAHAAQIKLGAVDIDIATTVSASASMRVSKQGCEYISVFNGGCTAPGGTDYDVNADDGNVNVEQWEFISAPVKVISEADLKWDRFGFFVRAKAFYDYVGDQVLGHGDGKYGPVAAPFGQRRPLDDQFRGDDALNRQARSFDLLDAFAYGNFIVADMPLTLRLGRQAVNWGESLFIPGGVSAYLPLDVSALVRPGVELKEVFLPQNSLFASVGLPANLTFEAQYVFEWERSILPACGSFFSPSDAAAGGCRYAVSGGEVYNFGNGTSYSPTAFVPRGRDQEARDQGQFGLALRYYAEWLNQGTELSAYYVNFHSKLPFGTTTASTPTTTTAALQLICNPAVPGSLSGPGCTGAAPALQDDFGRPVSYGQGIFAQAAGANKNLIVQFPEDIEMFGTSFNTTIPVIGDATALSGELAYFPDMPFQLDTNEIVGADIQNFGYTPGPGEASYYDGPPVPFGAVIPGYRTTEALHGQVYTLSTLTPSDPIVSTLGGDLLILVGNVGFQYLPNASGNRFAIPRSGETHPNFGTAATFGDNCNKAGTCSISPLYASTFSWGYRMMAMMDYHTAFGTPVTLSPMVVWSHDVNGYSAGPIGPGFVEGKKAVTLGVTASYLDSYRLTVDYTNNFGAKYRNGSFDKDFVSMTASYTF</sequence>
<gene>
    <name evidence="2" type="ordered locus">Plav_0087</name>
</gene>
<name>A7HP77_PARL1</name>
<dbReference type="Proteomes" id="UP000006377">
    <property type="component" value="Chromosome"/>
</dbReference>
<evidence type="ECO:0000256" key="1">
    <source>
        <dbReference type="SAM" id="SignalP"/>
    </source>
</evidence>
<dbReference type="KEGG" id="pla:Plav_0087"/>
<reference evidence="2 3" key="1">
    <citation type="journal article" date="2011" name="Stand. Genomic Sci.">
        <title>Complete genome sequence of Parvibaculum lavamentivorans type strain (DS-1(T)).</title>
        <authorList>
            <person name="Schleheck D."/>
            <person name="Weiss M."/>
            <person name="Pitluck S."/>
            <person name="Bruce D."/>
            <person name="Land M.L."/>
            <person name="Han S."/>
            <person name="Saunders E."/>
            <person name="Tapia R."/>
            <person name="Detter C."/>
            <person name="Brettin T."/>
            <person name="Han J."/>
            <person name="Woyke T."/>
            <person name="Goodwin L."/>
            <person name="Pennacchio L."/>
            <person name="Nolan M."/>
            <person name="Cook A.M."/>
            <person name="Kjelleberg S."/>
            <person name="Thomas T."/>
        </authorList>
    </citation>
    <scope>NUCLEOTIDE SEQUENCE [LARGE SCALE GENOMIC DNA]</scope>
    <source>
        <strain evidence="3">DS-1 / DSM 13023 / NCIMB 13966</strain>
    </source>
</reference>
<keyword evidence="1" id="KW-0732">Signal</keyword>